<dbReference type="InterPro" id="IPR005097">
    <property type="entry name" value="Sacchrp_dh_NADP-bd"/>
</dbReference>
<reference evidence="2 3" key="1">
    <citation type="journal article" date="2015" name="Genome Announc.">
        <title>Complete Genome Sequence of Steroid-Transforming Nocardioides simplex VKM Ac-2033D.</title>
        <authorList>
            <person name="Shtratnikova V.Y."/>
            <person name="Schelkunov M.I."/>
            <person name="Pekov Y.A."/>
            <person name="Fokina V.V."/>
            <person name="Logacheva M.D."/>
            <person name="Sokolov S.L."/>
            <person name="Bragin E.Y."/>
            <person name="Ashapkin V.V."/>
            <person name="Donova M.V."/>
        </authorList>
    </citation>
    <scope>NUCLEOTIDE SEQUENCE [LARGE SCALE GENOMIC DNA]</scope>
    <source>
        <strain evidence="2 3">VKM Ac-2033D</strain>
    </source>
</reference>
<evidence type="ECO:0000313" key="3">
    <source>
        <dbReference type="Proteomes" id="UP000030300"/>
    </source>
</evidence>
<dbReference type="Proteomes" id="UP000030300">
    <property type="component" value="Chromosome"/>
</dbReference>
<dbReference type="HOGENOM" id="CLU_031002_0_2_11"/>
<dbReference type="STRING" id="2045.KR76_04900"/>
<accession>A0A0A1DG37</accession>
<dbReference type="InterPro" id="IPR051276">
    <property type="entry name" value="Saccharopine_DH-like_oxidrdct"/>
</dbReference>
<dbReference type="RefSeq" id="WP_038677046.1">
    <property type="nucleotide sequence ID" value="NZ_BJMC01000004.1"/>
</dbReference>
<dbReference type="GeneID" id="96608293"/>
<dbReference type="Pfam" id="PF03435">
    <property type="entry name" value="Sacchrp_dh_NADP"/>
    <property type="match status" value="1"/>
</dbReference>
<protein>
    <submittedName>
        <fullName evidence="2">Putative membrane protein</fullName>
    </submittedName>
</protein>
<proteinExistence type="predicted"/>
<dbReference type="eggNOG" id="COG3268">
    <property type="taxonomic scope" value="Bacteria"/>
</dbReference>
<dbReference type="KEGG" id="psim:KR76_04900"/>
<dbReference type="PANTHER" id="PTHR12286">
    <property type="entry name" value="SACCHAROPINE DEHYDROGENASE-LIKE OXIDOREDUCTASE"/>
    <property type="match status" value="1"/>
</dbReference>
<organism evidence="2 3">
    <name type="scientific">Nocardioides simplex</name>
    <name type="common">Arthrobacter simplex</name>
    <dbReference type="NCBI Taxonomy" id="2045"/>
    <lineage>
        <taxon>Bacteria</taxon>
        <taxon>Bacillati</taxon>
        <taxon>Actinomycetota</taxon>
        <taxon>Actinomycetes</taxon>
        <taxon>Propionibacteriales</taxon>
        <taxon>Nocardioidaceae</taxon>
        <taxon>Pimelobacter</taxon>
    </lineage>
</organism>
<feature type="region of interest" description="Disordered" evidence="1">
    <location>
        <begin position="207"/>
        <end position="229"/>
    </location>
</feature>
<evidence type="ECO:0000256" key="1">
    <source>
        <dbReference type="SAM" id="MobiDB-lite"/>
    </source>
</evidence>
<dbReference type="InterPro" id="IPR036291">
    <property type="entry name" value="NAD(P)-bd_dom_sf"/>
</dbReference>
<evidence type="ECO:0000313" key="2">
    <source>
        <dbReference type="EMBL" id="AIY16264.1"/>
    </source>
</evidence>
<dbReference type="GO" id="GO:0005886">
    <property type="term" value="C:plasma membrane"/>
    <property type="evidence" value="ECO:0007669"/>
    <property type="project" value="TreeGrafter"/>
</dbReference>
<dbReference type="SUPFAM" id="SSF51735">
    <property type="entry name" value="NAD(P)-binding Rossmann-fold domains"/>
    <property type="match status" value="1"/>
</dbReference>
<dbReference type="OrthoDB" id="4369409at2"/>
<dbReference type="GO" id="GO:0009247">
    <property type="term" value="P:glycolipid biosynthetic process"/>
    <property type="evidence" value="ECO:0007669"/>
    <property type="project" value="TreeGrafter"/>
</dbReference>
<dbReference type="AlphaFoldDB" id="A0A0A1DG37"/>
<dbReference type="Gene3D" id="3.40.50.720">
    <property type="entry name" value="NAD(P)-binding Rossmann-like Domain"/>
    <property type="match status" value="1"/>
</dbReference>
<sequence length="396" mass="41820">MADTARPYDVVLFGATGFTGGLTADYLAAHAPADLRWALAGRSEAKLAAVRDHLAVAQPRLADLPLLVADARDPEALAEVARTTKVVATTVGPYIEHGGPLVAACAAAGTDYVDLTGEPEFVDRTYVEHNAAAEGSGARIVHSCGFDSIPHDLGAYFTIQELARELGGEITAPVTMRGVVRSRAGFSGGTFHSALTAFSRARQMKEASTARRRMEPRPEGRRSRAVAGRPRRDGELGYWLLPLPTIDPFVVARSGAALPSYGPAFTYSHYAGTKTLRYAAGGAVGVTGLTLAAQVPPLRNALLKRVPQGEGPSAGRREKSWFTVDFVASSGSTEVRTRVSGGDPGYTETAKMLAESALCLALDDNPNVAGQVTTATAMGDALLLRLERAGISFERR</sequence>
<feature type="compositionally biased region" description="Basic and acidic residues" evidence="1">
    <location>
        <begin position="207"/>
        <end position="222"/>
    </location>
</feature>
<name>A0A0A1DG37_NOCSI</name>
<keyword evidence="3" id="KW-1185">Reference proteome</keyword>
<dbReference type="EMBL" id="CP009896">
    <property type="protein sequence ID" value="AIY16264.1"/>
    <property type="molecule type" value="Genomic_DNA"/>
</dbReference>
<dbReference type="PANTHER" id="PTHR12286:SF5">
    <property type="entry name" value="SACCHAROPINE DEHYDROGENASE-LIKE OXIDOREDUCTASE"/>
    <property type="match status" value="1"/>
</dbReference>
<gene>
    <name evidence="2" type="ORF">KR76_04900</name>
</gene>